<dbReference type="EMBL" id="AP012294">
    <property type="protein sequence ID" value="BAL84669.1"/>
    <property type="molecule type" value="Genomic_DNA"/>
</dbReference>
<gene>
    <name evidence="1" type="ordered locus">SELR_pSRC400180</name>
</gene>
<dbReference type="KEGG" id="sri:SELR_pSRC400180"/>
<dbReference type="HOGENOM" id="CLU_3029873_0_0_9"/>
<proteinExistence type="predicted"/>
<dbReference type="AlphaFoldDB" id="I0GV82"/>
<dbReference type="PATRIC" id="fig|927704.6.peg.3430"/>
<geneLocation type="plasmid" evidence="1 2">
    <name>pSRC4</name>
</geneLocation>
<dbReference type="Proteomes" id="UP000007887">
    <property type="component" value="Plasmid pSRC4"/>
</dbReference>
<reference evidence="1 2" key="1">
    <citation type="submission" date="2011-10" db="EMBL/GenBank/DDBJ databases">
        <title>Whole genome sequence of Selenomonas ruminantium subsp. lactilytica TAM6421.</title>
        <authorList>
            <person name="Oguchi A."/>
            <person name="Ankai A."/>
            <person name="Kaneko J."/>
            <person name="Yamada-Narita S."/>
            <person name="Fukui S."/>
            <person name="Takahashi M."/>
            <person name="Onodera T."/>
            <person name="Kojima S."/>
            <person name="Fushimi T."/>
            <person name="Abe N."/>
            <person name="Kamio Y."/>
            <person name="Yamazaki S."/>
            <person name="Fujita N."/>
        </authorList>
    </citation>
    <scope>NUCLEOTIDE SEQUENCE [LARGE SCALE GENOMIC DNA]</scope>
    <source>
        <strain evidence="2">NBRC 103574 / TAM6421</strain>
        <plasmid evidence="1 2">pSRC4</plasmid>
    </source>
</reference>
<evidence type="ECO:0000313" key="1">
    <source>
        <dbReference type="EMBL" id="BAL84669.1"/>
    </source>
</evidence>
<name>I0GV82_SELRL</name>
<dbReference type="RefSeq" id="WP_014425969.1">
    <property type="nucleotide sequence ID" value="NC_017069.1"/>
</dbReference>
<protein>
    <submittedName>
        <fullName evidence="1">Uncharacterized protein</fullName>
    </submittedName>
</protein>
<keyword evidence="1" id="KW-0614">Plasmid</keyword>
<organism evidence="1 2">
    <name type="scientific">Selenomonas ruminantium subsp. lactilytica (strain NBRC 103574 / TAM6421)</name>
    <dbReference type="NCBI Taxonomy" id="927704"/>
    <lineage>
        <taxon>Bacteria</taxon>
        <taxon>Bacillati</taxon>
        <taxon>Bacillota</taxon>
        <taxon>Negativicutes</taxon>
        <taxon>Selenomonadales</taxon>
        <taxon>Selenomonadaceae</taxon>
        <taxon>Selenomonas</taxon>
    </lineage>
</organism>
<accession>I0GV82</accession>
<evidence type="ECO:0000313" key="2">
    <source>
        <dbReference type="Proteomes" id="UP000007887"/>
    </source>
</evidence>
<sequence length="55" mass="6609">MLHYQLVAKIGWSNLWQHRNNPNKWIVISNWPNEGEKKIKFDKTSEALEYFYGGK</sequence>